<evidence type="ECO:0000259" key="5">
    <source>
        <dbReference type="Pfam" id="PF01266"/>
    </source>
</evidence>
<name>A0A1H1LCY3_9ACTN</name>
<dbReference type="InterPro" id="IPR006076">
    <property type="entry name" value="FAD-dep_OxRdtase"/>
</dbReference>
<dbReference type="OrthoDB" id="9806257at2"/>
<accession>A0A1H1LCY3</accession>
<keyword evidence="4" id="KW-0560">Oxidoreductase</keyword>
<dbReference type="PANTHER" id="PTHR13847">
    <property type="entry name" value="SARCOSINE DEHYDROGENASE-RELATED"/>
    <property type="match status" value="1"/>
</dbReference>
<dbReference type="Gene3D" id="3.30.9.10">
    <property type="entry name" value="D-Amino Acid Oxidase, subunit A, domain 2"/>
    <property type="match status" value="1"/>
</dbReference>
<evidence type="ECO:0000256" key="4">
    <source>
        <dbReference type="ARBA" id="ARBA00023002"/>
    </source>
</evidence>
<evidence type="ECO:0000256" key="1">
    <source>
        <dbReference type="ARBA" id="ARBA00001974"/>
    </source>
</evidence>
<reference evidence="6 7" key="1">
    <citation type="submission" date="2016-10" db="EMBL/GenBank/DDBJ databases">
        <authorList>
            <person name="de Groot N.N."/>
        </authorList>
    </citation>
    <scope>NUCLEOTIDE SEQUENCE [LARGE SCALE GENOMIC DNA]</scope>
    <source>
        <strain evidence="6 7">DSM 22024</strain>
    </source>
</reference>
<sequence>MRVVVIGGGIVGASAAYHLAERDVEVVLVDRGDPGRATDAGAGIVAPWLSRSTADPDAFRLYVAGACYYPELLARLADAGEPDTGYEAVGGVQVDADEDNLAAAYELTRERAARIPQVGTVTRLTPAEVRRLFPPLHPDLAAVHVSGGGRVDGARMRGALTRAGARRGVRLVTGSARLLLVDGRVGGVHLDSGASENGGDGETGTIIGSDAVVVAAGAWCGELLEPAGVKLALAPQKGQIVHLSLTGAETSAWPVVQPPGGHYLLAFPGGRVVVGATRETGSGYDHRVTAAGLHEVLNAALTVAPGLADARVLETRVGFRPTSEDGLPLLGCVPGIEGLVLATGLGATGLTAGPYTGAVAAALAVGERPELDLTAYDPLRR</sequence>
<dbReference type="AlphaFoldDB" id="A0A1H1LCY3"/>
<dbReference type="SUPFAM" id="SSF54373">
    <property type="entry name" value="FAD-linked reductases, C-terminal domain"/>
    <property type="match status" value="1"/>
</dbReference>
<dbReference type="GO" id="GO:0005737">
    <property type="term" value="C:cytoplasm"/>
    <property type="evidence" value="ECO:0007669"/>
    <property type="project" value="TreeGrafter"/>
</dbReference>
<dbReference type="Proteomes" id="UP000198983">
    <property type="component" value="Chromosome I"/>
</dbReference>
<dbReference type="GO" id="GO:0016491">
    <property type="term" value="F:oxidoreductase activity"/>
    <property type="evidence" value="ECO:0007669"/>
    <property type="project" value="UniProtKB-KW"/>
</dbReference>
<feature type="domain" description="FAD dependent oxidoreductase" evidence="5">
    <location>
        <begin position="2"/>
        <end position="363"/>
    </location>
</feature>
<dbReference type="InterPro" id="IPR036188">
    <property type="entry name" value="FAD/NAD-bd_sf"/>
</dbReference>
<evidence type="ECO:0000313" key="6">
    <source>
        <dbReference type="EMBL" id="SDR72424.1"/>
    </source>
</evidence>
<evidence type="ECO:0000313" key="7">
    <source>
        <dbReference type="Proteomes" id="UP000198983"/>
    </source>
</evidence>
<proteinExistence type="inferred from homology"/>
<evidence type="ECO:0000256" key="2">
    <source>
        <dbReference type="ARBA" id="ARBA00009410"/>
    </source>
</evidence>
<evidence type="ECO:0000256" key="3">
    <source>
        <dbReference type="ARBA" id="ARBA00022630"/>
    </source>
</evidence>
<comment type="similarity">
    <text evidence="2">Belongs to the DadA oxidoreductase family.</text>
</comment>
<dbReference type="EMBL" id="LT629732">
    <property type="protein sequence ID" value="SDR72424.1"/>
    <property type="molecule type" value="Genomic_DNA"/>
</dbReference>
<dbReference type="RefSeq" id="WP_092649794.1">
    <property type="nucleotide sequence ID" value="NZ_LT629732.1"/>
</dbReference>
<dbReference type="Pfam" id="PF01266">
    <property type="entry name" value="DAO"/>
    <property type="match status" value="1"/>
</dbReference>
<dbReference type="SUPFAM" id="SSF51905">
    <property type="entry name" value="FAD/NAD(P)-binding domain"/>
    <property type="match status" value="1"/>
</dbReference>
<keyword evidence="3" id="KW-0285">Flavoprotein</keyword>
<dbReference type="Gene3D" id="3.50.50.60">
    <property type="entry name" value="FAD/NAD(P)-binding domain"/>
    <property type="match status" value="1"/>
</dbReference>
<protein>
    <submittedName>
        <fullName evidence="6">D-amino-acid dehydrogenase</fullName>
    </submittedName>
</protein>
<comment type="cofactor">
    <cofactor evidence="1">
        <name>FAD</name>
        <dbReference type="ChEBI" id="CHEBI:57692"/>
    </cofactor>
</comment>
<gene>
    <name evidence="6" type="ORF">SAMN04489717_0268</name>
</gene>
<dbReference type="STRING" id="117157.SAMN04489717_0268"/>
<dbReference type="PANTHER" id="PTHR13847:SF286">
    <property type="entry name" value="D-AMINO ACID DEHYDROGENASE"/>
    <property type="match status" value="1"/>
</dbReference>
<organism evidence="6 7">
    <name type="scientific">Actinopolymorpha singaporensis</name>
    <dbReference type="NCBI Taxonomy" id="117157"/>
    <lineage>
        <taxon>Bacteria</taxon>
        <taxon>Bacillati</taxon>
        <taxon>Actinomycetota</taxon>
        <taxon>Actinomycetes</taxon>
        <taxon>Propionibacteriales</taxon>
        <taxon>Actinopolymorphaceae</taxon>
        <taxon>Actinopolymorpha</taxon>
    </lineage>
</organism>
<keyword evidence="7" id="KW-1185">Reference proteome</keyword>